<dbReference type="EMBL" id="CAJVCH010091355">
    <property type="protein sequence ID" value="CAG7722660.1"/>
    <property type="molecule type" value="Genomic_DNA"/>
</dbReference>
<dbReference type="OrthoDB" id="9979716at2759"/>
<gene>
    <name evidence="1" type="ORF">AFUS01_LOCUS11785</name>
</gene>
<evidence type="ECO:0000313" key="2">
    <source>
        <dbReference type="Proteomes" id="UP000708208"/>
    </source>
</evidence>
<reference evidence="1" key="1">
    <citation type="submission" date="2021-06" db="EMBL/GenBank/DDBJ databases">
        <authorList>
            <person name="Hodson N. C."/>
            <person name="Mongue J. A."/>
            <person name="Jaron S. K."/>
        </authorList>
    </citation>
    <scope>NUCLEOTIDE SEQUENCE</scope>
</reference>
<dbReference type="AlphaFoldDB" id="A0A8J2P3G4"/>
<sequence>MKIASTPETHQCPYLGRFQVTGLAKNGQQIQQSCAGYNTLQVGCDKLDTLLLRSDCRTEIMAEFSCHGWWEEMGVSYLVTTPLVRASTAARRYCFVFRESAKETQDLRLAKKKRAERLRVKDSGLFPLIEDSVESVEEDLEAFTRVLHFSSIADSCRRNVQPGVDGTLAFNVSSK</sequence>
<name>A0A8J2P3G4_9HEXA</name>
<proteinExistence type="predicted"/>
<keyword evidence="2" id="KW-1185">Reference proteome</keyword>
<protein>
    <submittedName>
        <fullName evidence="1">Uncharacterized protein</fullName>
    </submittedName>
</protein>
<dbReference type="Proteomes" id="UP000708208">
    <property type="component" value="Unassembled WGS sequence"/>
</dbReference>
<comment type="caution">
    <text evidence="1">The sequence shown here is derived from an EMBL/GenBank/DDBJ whole genome shotgun (WGS) entry which is preliminary data.</text>
</comment>
<accession>A0A8J2P3G4</accession>
<evidence type="ECO:0000313" key="1">
    <source>
        <dbReference type="EMBL" id="CAG7722660.1"/>
    </source>
</evidence>
<organism evidence="1 2">
    <name type="scientific">Allacma fusca</name>
    <dbReference type="NCBI Taxonomy" id="39272"/>
    <lineage>
        <taxon>Eukaryota</taxon>
        <taxon>Metazoa</taxon>
        <taxon>Ecdysozoa</taxon>
        <taxon>Arthropoda</taxon>
        <taxon>Hexapoda</taxon>
        <taxon>Collembola</taxon>
        <taxon>Symphypleona</taxon>
        <taxon>Sminthuridae</taxon>
        <taxon>Allacma</taxon>
    </lineage>
</organism>
<feature type="non-terminal residue" evidence="1">
    <location>
        <position position="1"/>
    </location>
</feature>